<evidence type="ECO:0000256" key="1">
    <source>
        <dbReference type="SAM" id="MobiDB-lite"/>
    </source>
</evidence>
<reference evidence="2 3" key="1">
    <citation type="submission" date="2023-09" db="EMBL/GenBank/DDBJ databases">
        <authorList>
            <person name="Wang M."/>
        </authorList>
    </citation>
    <scope>NUCLEOTIDE SEQUENCE [LARGE SCALE GENOMIC DNA]</scope>
    <source>
        <strain evidence="2">GT-2023</strain>
        <tissue evidence="2">Liver</tissue>
    </source>
</reference>
<dbReference type="Proteomes" id="UP001558613">
    <property type="component" value="Unassembled WGS sequence"/>
</dbReference>
<accession>A0ABR3LBD5</accession>
<comment type="caution">
    <text evidence="2">The sequence shown here is derived from an EMBL/GenBank/DDBJ whole genome shotgun (WGS) entry which is preliminary data.</text>
</comment>
<organism evidence="2 3">
    <name type="scientific">Cirrhinus molitorella</name>
    <name type="common">mud carp</name>
    <dbReference type="NCBI Taxonomy" id="172907"/>
    <lineage>
        <taxon>Eukaryota</taxon>
        <taxon>Metazoa</taxon>
        <taxon>Chordata</taxon>
        <taxon>Craniata</taxon>
        <taxon>Vertebrata</taxon>
        <taxon>Euteleostomi</taxon>
        <taxon>Actinopterygii</taxon>
        <taxon>Neopterygii</taxon>
        <taxon>Teleostei</taxon>
        <taxon>Ostariophysi</taxon>
        <taxon>Cypriniformes</taxon>
        <taxon>Cyprinidae</taxon>
        <taxon>Labeoninae</taxon>
        <taxon>Labeonini</taxon>
        <taxon>Cirrhinus</taxon>
    </lineage>
</organism>
<evidence type="ECO:0000313" key="3">
    <source>
        <dbReference type="Proteomes" id="UP001558613"/>
    </source>
</evidence>
<evidence type="ECO:0000313" key="2">
    <source>
        <dbReference type="EMBL" id="KAL1250220.1"/>
    </source>
</evidence>
<dbReference type="EMBL" id="JAYMGO010000023">
    <property type="protein sequence ID" value="KAL1250220.1"/>
    <property type="molecule type" value="Genomic_DNA"/>
</dbReference>
<gene>
    <name evidence="2" type="ORF">QQF64_021225</name>
</gene>
<feature type="region of interest" description="Disordered" evidence="1">
    <location>
        <begin position="1"/>
        <end position="30"/>
    </location>
</feature>
<sequence>MNRSHPADTPSQVKPLFRFKTGDKNDDGSPLNPWDFATCVSLYMKGHTASRQLPGTTCSAPHRTGKQKCESLLTLVTAFHCHDVPPRLASRPPRKKLTDSP</sequence>
<keyword evidence="3" id="KW-1185">Reference proteome</keyword>
<name>A0ABR3LBD5_9TELE</name>
<proteinExistence type="predicted"/>
<protein>
    <submittedName>
        <fullName evidence="2">Uncharacterized protein</fullName>
    </submittedName>
</protein>